<dbReference type="AlphaFoldDB" id="A0A1H0BQ56"/>
<keyword evidence="1" id="KW-0328">Glycosyltransferase</keyword>
<protein>
    <submittedName>
        <fullName evidence="3">Glycosyltransferase involved in cell wall bisynthesis</fullName>
    </submittedName>
</protein>
<proteinExistence type="predicted"/>
<dbReference type="Gene3D" id="3.40.50.2000">
    <property type="entry name" value="Glycogen Phosphorylase B"/>
    <property type="match status" value="1"/>
</dbReference>
<gene>
    <name evidence="3" type="ORF">SAMN05192576_2200</name>
</gene>
<dbReference type="SUPFAM" id="SSF53756">
    <property type="entry name" value="UDP-Glycosyltransferase/glycogen phosphorylase"/>
    <property type="match status" value="1"/>
</dbReference>
<dbReference type="STRING" id="1005944.SAMN05192576_2200"/>
<organism evidence="3 4">
    <name type="scientific">Nocardioides szechwanensis</name>
    <dbReference type="NCBI Taxonomy" id="1005944"/>
    <lineage>
        <taxon>Bacteria</taxon>
        <taxon>Bacillati</taxon>
        <taxon>Actinomycetota</taxon>
        <taxon>Actinomycetes</taxon>
        <taxon>Propionibacteriales</taxon>
        <taxon>Nocardioidaceae</taxon>
        <taxon>Nocardioides</taxon>
    </lineage>
</organism>
<keyword evidence="4" id="KW-1185">Reference proteome</keyword>
<evidence type="ECO:0000256" key="1">
    <source>
        <dbReference type="ARBA" id="ARBA00022676"/>
    </source>
</evidence>
<name>A0A1H0BQ56_9ACTN</name>
<reference evidence="3 4" key="1">
    <citation type="submission" date="2016-10" db="EMBL/GenBank/DDBJ databases">
        <authorList>
            <person name="de Groot N.N."/>
        </authorList>
    </citation>
    <scope>NUCLEOTIDE SEQUENCE [LARGE SCALE GENOMIC DNA]</scope>
    <source>
        <strain evidence="3 4">CGMCC 1.11147</strain>
    </source>
</reference>
<dbReference type="PANTHER" id="PTHR12526">
    <property type="entry name" value="GLYCOSYLTRANSFERASE"/>
    <property type="match status" value="1"/>
</dbReference>
<sequence length="398" mass="43536">MVFVGSVVSREAQESLRAASPAGNNFQLGFLGGAATLGVRLTVVAVEPHAMGKRPGDRLVIRASTQPLVQGLVGRTVGFVNIPGVKQLCIAVGTLSRLVVWRLRGWEDSGGNTVILYNSLSYQFLPCYMASRLFRCQFGVVVADLPLGRTRNALGGVIEKVEQWLEVGSLRHADFLVPLTRHTQPDLAPNVPSIVVEGGHSEIDRAGRVVARDATVPRRLLYAGSLNSVSGIALAIQAVRLIPDGEVVLHIYGSGTAEQVASVRAYQSDSIVYHGTVERREILQIESEVDMLLSPRIPDEFVTRYTFPSKLLEYMASGTPVLSNCLDGIPEEYLGYVVVPASPTPEAWAATIREVCWDESGEYERTARRARRFVLEQKSWAKQAARVVEFLRKQARGA</sequence>
<evidence type="ECO:0000313" key="4">
    <source>
        <dbReference type="Proteomes" id="UP000199004"/>
    </source>
</evidence>
<dbReference type="GO" id="GO:0016757">
    <property type="term" value="F:glycosyltransferase activity"/>
    <property type="evidence" value="ECO:0007669"/>
    <property type="project" value="UniProtKB-KW"/>
</dbReference>
<keyword evidence="2 3" id="KW-0808">Transferase</keyword>
<dbReference type="EMBL" id="FNIC01000003">
    <property type="protein sequence ID" value="SDN47766.1"/>
    <property type="molecule type" value="Genomic_DNA"/>
</dbReference>
<accession>A0A1H0BQ56</accession>
<dbReference type="Pfam" id="PF13692">
    <property type="entry name" value="Glyco_trans_1_4"/>
    <property type="match status" value="1"/>
</dbReference>
<evidence type="ECO:0000256" key="2">
    <source>
        <dbReference type="ARBA" id="ARBA00022679"/>
    </source>
</evidence>
<dbReference type="Proteomes" id="UP000199004">
    <property type="component" value="Unassembled WGS sequence"/>
</dbReference>
<dbReference type="PANTHER" id="PTHR12526:SF629">
    <property type="entry name" value="TEICHURONIC ACID BIOSYNTHESIS GLYCOSYLTRANSFERASE TUAH-RELATED"/>
    <property type="match status" value="1"/>
</dbReference>
<evidence type="ECO:0000313" key="3">
    <source>
        <dbReference type="EMBL" id="SDN47766.1"/>
    </source>
</evidence>